<dbReference type="Pfam" id="PF07848">
    <property type="entry name" value="PaaX"/>
    <property type="match status" value="1"/>
</dbReference>
<keyword evidence="5" id="KW-1185">Reference proteome</keyword>
<organism evidence="4 5">
    <name type="scientific">Nesterenkonia cremea</name>
    <dbReference type="NCBI Taxonomy" id="1882340"/>
    <lineage>
        <taxon>Bacteria</taxon>
        <taxon>Bacillati</taxon>
        <taxon>Actinomycetota</taxon>
        <taxon>Actinomycetes</taxon>
        <taxon>Micrococcales</taxon>
        <taxon>Micrococcaceae</taxon>
        <taxon>Nesterenkonia</taxon>
    </lineage>
</organism>
<evidence type="ECO:0000313" key="5">
    <source>
        <dbReference type="Proteomes" id="UP000633136"/>
    </source>
</evidence>
<evidence type="ECO:0000259" key="1">
    <source>
        <dbReference type="Pfam" id="PF07848"/>
    </source>
</evidence>
<dbReference type="InterPro" id="IPR013225">
    <property type="entry name" value="PaaX_C"/>
</dbReference>
<dbReference type="PANTHER" id="PTHR30319:SF1">
    <property type="entry name" value="TRANSCRIPTIONAL REPRESSOR PAAX"/>
    <property type="match status" value="1"/>
</dbReference>
<feature type="domain" description="Transcriptional repressor PaaX-like central Cas2-like" evidence="3">
    <location>
        <begin position="112"/>
        <end position="180"/>
    </location>
</feature>
<gene>
    <name evidence="4" type="primary">paaX</name>
    <name evidence="4" type="ORF">GCM10011401_24300</name>
</gene>
<dbReference type="PANTHER" id="PTHR30319">
    <property type="entry name" value="PHENYLACETIC ACID REGULATOR-RELATED TRANSCRIPTIONAL REPRESSOR"/>
    <property type="match status" value="1"/>
</dbReference>
<proteinExistence type="predicted"/>
<reference evidence="4" key="1">
    <citation type="journal article" date="2014" name="Int. J. Syst. Evol. Microbiol.">
        <title>Complete genome sequence of Corynebacterium casei LMG S-19264T (=DSM 44701T), isolated from a smear-ripened cheese.</title>
        <authorList>
            <consortium name="US DOE Joint Genome Institute (JGI-PGF)"/>
            <person name="Walter F."/>
            <person name="Albersmeier A."/>
            <person name="Kalinowski J."/>
            <person name="Ruckert C."/>
        </authorList>
    </citation>
    <scope>NUCLEOTIDE SEQUENCE</scope>
    <source>
        <strain evidence="4">CGMCC 1.15388</strain>
    </source>
</reference>
<name>A0A917AUE9_9MICC</name>
<dbReference type="Pfam" id="PF08223">
    <property type="entry name" value="PaaX_C"/>
    <property type="match status" value="1"/>
</dbReference>
<dbReference type="GO" id="GO:0006351">
    <property type="term" value="P:DNA-templated transcription"/>
    <property type="evidence" value="ECO:0007669"/>
    <property type="project" value="InterPro"/>
</dbReference>
<evidence type="ECO:0000259" key="3">
    <source>
        <dbReference type="Pfam" id="PF20803"/>
    </source>
</evidence>
<protein>
    <submittedName>
        <fullName evidence="4">PaaX family transcriptional regulator</fullName>
    </submittedName>
</protein>
<dbReference type="InterPro" id="IPR012906">
    <property type="entry name" value="PaaX-like_N"/>
</dbReference>
<sequence length="316" mass="35524">MTREFLEDLRTEVAEGPRPRQMLVTLMAEYWVELGARAPSGALVELMEEFGVPGSGTRTLLSRICRRGRLEQHREGRRTFYSFADGARGRVLQGFNSMARFGRVPGPDPFIWTTVVFSVPEAQRPRRLKLHKGLSWMGFAPLYDGVWVSPQAAREGVAGLLRSLEIDAATVFEATAHGVGRTHGLPTDAWSVPLIRSRYEAFLDQVEEALAAVDSGRVTAAEALVLRTQLINVWRWFPRMDPGLPLDLLPADWPRQRAAACFRKLYAKLEPLAVSFVRAVVERHSAEHLDDVRSHRIPEQVPEVITVSGVPAYQRY</sequence>
<dbReference type="Proteomes" id="UP000633136">
    <property type="component" value="Unassembled WGS sequence"/>
</dbReference>
<dbReference type="EMBL" id="BMIS01000013">
    <property type="protein sequence ID" value="GGE76112.1"/>
    <property type="molecule type" value="Genomic_DNA"/>
</dbReference>
<evidence type="ECO:0000259" key="2">
    <source>
        <dbReference type="Pfam" id="PF08223"/>
    </source>
</evidence>
<dbReference type="Gene3D" id="3.30.70.2650">
    <property type="match status" value="1"/>
</dbReference>
<dbReference type="Pfam" id="PF20803">
    <property type="entry name" value="PaaX_M"/>
    <property type="match status" value="1"/>
</dbReference>
<dbReference type="PIRSF" id="PIRSF020623">
    <property type="entry name" value="PaaX"/>
    <property type="match status" value="1"/>
</dbReference>
<accession>A0A917AUE9</accession>
<dbReference type="RefSeq" id="WP_188686125.1">
    <property type="nucleotide sequence ID" value="NZ_BMIS01000013.1"/>
</dbReference>
<dbReference type="InterPro" id="IPR011965">
    <property type="entry name" value="PaaX_trns_reg"/>
</dbReference>
<dbReference type="Gene3D" id="1.20.58.1460">
    <property type="match status" value="1"/>
</dbReference>
<feature type="domain" description="Transcriptional repressor PaaX-like C-terminal" evidence="2">
    <location>
        <begin position="190"/>
        <end position="278"/>
    </location>
</feature>
<dbReference type="InterPro" id="IPR048846">
    <property type="entry name" value="PaaX-like_central"/>
</dbReference>
<dbReference type="InterPro" id="IPR036388">
    <property type="entry name" value="WH-like_DNA-bd_sf"/>
</dbReference>
<dbReference type="AlphaFoldDB" id="A0A917AUE9"/>
<feature type="domain" description="Transcriptional repressor PaaX-like N-terminal" evidence="1">
    <location>
        <begin position="19"/>
        <end position="85"/>
    </location>
</feature>
<reference evidence="4" key="2">
    <citation type="submission" date="2020-09" db="EMBL/GenBank/DDBJ databases">
        <authorList>
            <person name="Sun Q."/>
            <person name="Zhou Y."/>
        </authorList>
    </citation>
    <scope>NUCLEOTIDE SEQUENCE</scope>
    <source>
        <strain evidence="4">CGMCC 1.15388</strain>
    </source>
</reference>
<dbReference type="Gene3D" id="1.10.10.10">
    <property type="entry name" value="Winged helix-like DNA-binding domain superfamily/Winged helix DNA-binding domain"/>
    <property type="match status" value="1"/>
</dbReference>
<comment type="caution">
    <text evidence="4">The sequence shown here is derived from an EMBL/GenBank/DDBJ whole genome shotgun (WGS) entry which is preliminary data.</text>
</comment>
<evidence type="ECO:0000313" key="4">
    <source>
        <dbReference type="EMBL" id="GGE76112.1"/>
    </source>
</evidence>